<evidence type="ECO:0000313" key="3">
    <source>
        <dbReference type="EMBL" id="KAI3425231.1"/>
    </source>
</evidence>
<comment type="caution">
    <text evidence="3">The sequence shown here is derived from an EMBL/GenBank/DDBJ whole genome shotgun (WGS) entry which is preliminary data.</text>
</comment>
<feature type="transmembrane region" description="Helical" evidence="2">
    <location>
        <begin position="15"/>
        <end position="34"/>
    </location>
</feature>
<gene>
    <name evidence="3" type="ORF">D9Q98_008999</name>
</gene>
<keyword evidence="2" id="KW-0812">Transmembrane</keyword>
<keyword evidence="4" id="KW-1185">Reference proteome</keyword>
<reference evidence="3" key="2">
    <citation type="submission" date="2020-11" db="EMBL/GenBank/DDBJ databases">
        <authorList>
            <person name="Cecchin M."/>
            <person name="Marcolungo L."/>
            <person name="Rossato M."/>
            <person name="Girolomoni L."/>
            <person name="Cosentino E."/>
            <person name="Cuine S."/>
            <person name="Li-Beisson Y."/>
            <person name="Delledonne M."/>
            <person name="Ballottari M."/>
        </authorList>
    </citation>
    <scope>NUCLEOTIDE SEQUENCE</scope>
    <source>
        <strain evidence="3">211/11P</strain>
        <tissue evidence="3">Whole cell</tissue>
    </source>
</reference>
<evidence type="ECO:0000256" key="2">
    <source>
        <dbReference type="SAM" id="Phobius"/>
    </source>
</evidence>
<dbReference type="OrthoDB" id="514611at2759"/>
<protein>
    <submittedName>
        <fullName evidence="3">Uncharacterized protein</fullName>
    </submittedName>
</protein>
<evidence type="ECO:0000313" key="4">
    <source>
        <dbReference type="Proteomes" id="UP001055712"/>
    </source>
</evidence>
<keyword evidence="2" id="KW-1133">Transmembrane helix</keyword>
<evidence type="ECO:0000256" key="1">
    <source>
        <dbReference type="SAM" id="MobiDB-lite"/>
    </source>
</evidence>
<feature type="compositionally biased region" description="Basic and acidic residues" evidence="1">
    <location>
        <begin position="98"/>
        <end position="113"/>
    </location>
</feature>
<sequence>MSSQAAKKWLDPKSGMWPLIGITGLTVASMGVWWKRKAAAVPELRSDDSLSAEGGVEQGYGRKTAEAAGLLEGDRPYQGIFNTKRVTDALDGVLPASKEGHPSKDSEVRGGKY</sequence>
<feature type="region of interest" description="Disordered" evidence="1">
    <location>
        <begin position="92"/>
        <end position="113"/>
    </location>
</feature>
<dbReference type="Proteomes" id="UP001055712">
    <property type="component" value="Unassembled WGS sequence"/>
</dbReference>
<name>A0A9D4TGX7_CHLVU</name>
<dbReference type="EMBL" id="SIDB01000012">
    <property type="protein sequence ID" value="KAI3425231.1"/>
    <property type="molecule type" value="Genomic_DNA"/>
</dbReference>
<organism evidence="3 4">
    <name type="scientific">Chlorella vulgaris</name>
    <name type="common">Green alga</name>
    <dbReference type="NCBI Taxonomy" id="3077"/>
    <lineage>
        <taxon>Eukaryota</taxon>
        <taxon>Viridiplantae</taxon>
        <taxon>Chlorophyta</taxon>
        <taxon>core chlorophytes</taxon>
        <taxon>Trebouxiophyceae</taxon>
        <taxon>Chlorellales</taxon>
        <taxon>Chlorellaceae</taxon>
        <taxon>Chlorella clade</taxon>
        <taxon>Chlorella</taxon>
    </lineage>
</organism>
<keyword evidence="2" id="KW-0472">Membrane</keyword>
<accession>A0A9D4TGX7</accession>
<reference evidence="3" key="1">
    <citation type="journal article" date="2019" name="Plant J.">
        <title>Chlorella vulgaris genome assembly and annotation reveals the molecular basis for metabolic acclimation to high light conditions.</title>
        <authorList>
            <person name="Cecchin M."/>
            <person name="Marcolungo L."/>
            <person name="Rossato M."/>
            <person name="Girolomoni L."/>
            <person name="Cosentino E."/>
            <person name="Cuine S."/>
            <person name="Li-Beisson Y."/>
            <person name="Delledonne M."/>
            <person name="Ballottari M."/>
        </authorList>
    </citation>
    <scope>NUCLEOTIDE SEQUENCE</scope>
    <source>
        <strain evidence="3">211/11P</strain>
    </source>
</reference>
<dbReference type="AlphaFoldDB" id="A0A9D4TGX7"/>
<proteinExistence type="predicted"/>